<protein>
    <submittedName>
        <fullName evidence="3">Very-short-patch-repair endonuclease</fullName>
    </submittedName>
</protein>
<keyword evidence="3" id="KW-0540">Nuclease</keyword>
<keyword evidence="4" id="KW-1185">Reference proteome</keyword>
<organism evidence="3 4">
    <name type="scientific">Pseudonocardia sediminis</name>
    <dbReference type="NCBI Taxonomy" id="1397368"/>
    <lineage>
        <taxon>Bacteria</taxon>
        <taxon>Bacillati</taxon>
        <taxon>Actinomycetota</taxon>
        <taxon>Actinomycetes</taxon>
        <taxon>Pseudonocardiales</taxon>
        <taxon>Pseudonocardiaceae</taxon>
        <taxon>Pseudonocardia</taxon>
    </lineage>
</organism>
<dbReference type="AlphaFoldDB" id="A0A4Q7V604"/>
<reference evidence="3 4" key="1">
    <citation type="submission" date="2019-02" db="EMBL/GenBank/DDBJ databases">
        <title>Sequencing the genomes of 1000 actinobacteria strains.</title>
        <authorList>
            <person name="Klenk H.-P."/>
        </authorList>
    </citation>
    <scope>NUCLEOTIDE SEQUENCE [LARGE SCALE GENOMIC DNA]</scope>
    <source>
        <strain evidence="3 4">DSM 45779</strain>
    </source>
</reference>
<gene>
    <name evidence="3" type="ORF">EV383_5888</name>
</gene>
<evidence type="ECO:0000313" key="4">
    <source>
        <dbReference type="Proteomes" id="UP000291591"/>
    </source>
</evidence>
<dbReference type="Pfam" id="PF18741">
    <property type="entry name" value="MTES_1575"/>
    <property type="match status" value="1"/>
</dbReference>
<dbReference type="InterPro" id="IPR049468">
    <property type="entry name" value="Restrct_endonuc-II-like_dom"/>
</dbReference>
<comment type="caution">
    <text evidence="3">The sequence shown here is derived from an EMBL/GenBank/DDBJ whole genome shotgun (WGS) entry which is preliminary data.</text>
</comment>
<keyword evidence="3" id="KW-0378">Hydrolase</keyword>
<proteinExistence type="predicted"/>
<evidence type="ECO:0000259" key="2">
    <source>
        <dbReference type="Pfam" id="PF18741"/>
    </source>
</evidence>
<dbReference type="InterPro" id="IPR011335">
    <property type="entry name" value="Restrct_endonuc-II-like"/>
</dbReference>
<dbReference type="EMBL" id="SHKL01000001">
    <property type="protein sequence ID" value="RZT88934.1"/>
    <property type="molecule type" value="Genomic_DNA"/>
</dbReference>
<evidence type="ECO:0000313" key="3">
    <source>
        <dbReference type="EMBL" id="RZT88934.1"/>
    </source>
</evidence>
<dbReference type="Pfam" id="PF13338">
    <property type="entry name" value="AbiEi_4"/>
    <property type="match status" value="1"/>
</dbReference>
<evidence type="ECO:0000259" key="1">
    <source>
        <dbReference type="Pfam" id="PF13338"/>
    </source>
</evidence>
<dbReference type="RefSeq" id="WP_165438541.1">
    <property type="nucleotide sequence ID" value="NZ_SHKL01000001.1"/>
</dbReference>
<feature type="domain" description="AbiEi antitoxin N-terminal" evidence="1">
    <location>
        <begin position="3"/>
        <end position="49"/>
    </location>
</feature>
<keyword evidence="3" id="KW-0255">Endonuclease</keyword>
<sequence>MSKLEDLLLRQNGVITREQAVRCGLSDRTVSRRVAAGAWRTLYPGVFLVGGHRLTDAARVRAASLWGGPEAVVSGPAAAFWLRMTERFDGSVDLTVHSTTRRRPRPGVRVRRRDLRPADRVMVNGLAVTEPGLTALEAAAVLPDGVAFLDRVLQQHHVRFEHLHEAYCGAVGAHGMARAGVLLRECADRADSRAERRLVRVLRRAGITGFVVGHPLGRMKIDIAFPDARLAIELDSWAWHTDHDRFEADREKGNALTDAGWNLLRITWKELTEHSDRVVARVRSALLRAA</sequence>
<accession>A0A4Q7V604</accession>
<dbReference type="InterPro" id="IPR025159">
    <property type="entry name" value="AbiEi_N"/>
</dbReference>
<feature type="domain" description="Restriction endonuclease type II-like" evidence="2">
    <location>
        <begin position="196"/>
        <end position="286"/>
    </location>
</feature>
<dbReference type="SUPFAM" id="SSF52980">
    <property type="entry name" value="Restriction endonuclease-like"/>
    <property type="match status" value="1"/>
</dbReference>
<name>A0A4Q7V604_PSEST</name>
<dbReference type="Gene3D" id="3.40.960.10">
    <property type="entry name" value="VSR Endonuclease"/>
    <property type="match status" value="1"/>
</dbReference>
<dbReference type="GO" id="GO:0004519">
    <property type="term" value="F:endonuclease activity"/>
    <property type="evidence" value="ECO:0007669"/>
    <property type="project" value="UniProtKB-KW"/>
</dbReference>
<dbReference type="Proteomes" id="UP000291591">
    <property type="component" value="Unassembled WGS sequence"/>
</dbReference>